<name>X0Z847_9ZZZZ</name>
<organism evidence="2">
    <name type="scientific">marine sediment metagenome</name>
    <dbReference type="NCBI Taxonomy" id="412755"/>
    <lineage>
        <taxon>unclassified sequences</taxon>
        <taxon>metagenomes</taxon>
        <taxon>ecological metagenomes</taxon>
    </lineage>
</organism>
<reference evidence="2" key="1">
    <citation type="journal article" date="2014" name="Front. Microbiol.">
        <title>High frequency of phylogenetically diverse reductive dehalogenase-homologous genes in deep subseafloor sedimentary metagenomes.</title>
        <authorList>
            <person name="Kawai M."/>
            <person name="Futagami T."/>
            <person name="Toyoda A."/>
            <person name="Takaki Y."/>
            <person name="Nishi S."/>
            <person name="Hori S."/>
            <person name="Arai W."/>
            <person name="Tsubouchi T."/>
            <person name="Morono Y."/>
            <person name="Uchiyama I."/>
            <person name="Ito T."/>
            <person name="Fujiyama A."/>
            <person name="Inagaki F."/>
            <person name="Takami H."/>
        </authorList>
    </citation>
    <scope>NUCLEOTIDE SEQUENCE</scope>
    <source>
        <strain evidence="2">Expedition CK06-06</strain>
    </source>
</reference>
<comment type="caution">
    <text evidence="2">The sequence shown here is derived from an EMBL/GenBank/DDBJ whole genome shotgun (WGS) entry which is preliminary data.</text>
</comment>
<dbReference type="EMBL" id="BART01004032">
    <property type="protein sequence ID" value="GAG65299.1"/>
    <property type="molecule type" value="Genomic_DNA"/>
</dbReference>
<proteinExistence type="predicted"/>
<evidence type="ECO:0000256" key="1">
    <source>
        <dbReference type="SAM" id="MobiDB-lite"/>
    </source>
</evidence>
<feature type="region of interest" description="Disordered" evidence="1">
    <location>
        <begin position="53"/>
        <end position="73"/>
    </location>
</feature>
<protein>
    <submittedName>
        <fullName evidence="2">Uncharacterized protein</fullName>
    </submittedName>
</protein>
<dbReference type="AlphaFoldDB" id="X0Z847"/>
<gene>
    <name evidence="2" type="ORF">S01H4_10499</name>
</gene>
<evidence type="ECO:0000313" key="2">
    <source>
        <dbReference type="EMBL" id="GAG65299.1"/>
    </source>
</evidence>
<accession>X0Z847</accession>
<sequence length="73" mass="8528">MFGKNQKVKDSFEFLELQRRVASLEIELQKCITHINSLRGLINRRSKEIFEDQDQDETIKSPDGLDYLRSAGK</sequence>